<dbReference type="KEGG" id="scor:J3U87_18905"/>
<dbReference type="PANTHER" id="PTHR42961:SF2">
    <property type="entry name" value="IRON-SULFUR PROTEIN NUBPL"/>
    <property type="match status" value="1"/>
</dbReference>
<dbReference type="GO" id="GO:0140663">
    <property type="term" value="F:ATP-dependent FeS chaperone activity"/>
    <property type="evidence" value="ECO:0007669"/>
    <property type="project" value="InterPro"/>
</dbReference>
<keyword evidence="2 6" id="KW-0547">Nucleotide-binding</keyword>
<protein>
    <recommendedName>
        <fullName evidence="6">Iron-sulfur cluster carrier protein</fullName>
    </recommendedName>
</protein>
<reference evidence="8" key="1">
    <citation type="submission" date="2021-03" db="EMBL/GenBank/DDBJ databases">
        <title>Acanthopleuribacteraceae sp. M133.</title>
        <authorList>
            <person name="Wang G."/>
        </authorList>
    </citation>
    <scope>NUCLEOTIDE SEQUENCE</scope>
    <source>
        <strain evidence="8">M133</strain>
    </source>
</reference>
<proteinExistence type="inferred from homology"/>
<keyword evidence="4 6" id="KW-0408">Iron</keyword>
<keyword evidence="1 6" id="KW-0479">Metal-binding</keyword>
<evidence type="ECO:0000256" key="4">
    <source>
        <dbReference type="ARBA" id="ARBA00023004"/>
    </source>
</evidence>
<dbReference type="InterPro" id="IPR033756">
    <property type="entry name" value="YlxH/NBP35"/>
</dbReference>
<evidence type="ECO:0000256" key="6">
    <source>
        <dbReference type="HAMAP-Rule" id="MF_02040"/>
    </source>
</evidence>
<keyword evidence="9" id="KW-1185">Reference proteome</keyword>
<evidence type="ECO:0000256" key="2">
    <source>
        <dbReference type="ARBA" id="ARBA00022741"/>
    </source>
</evidence>
<keyword evidence="5 6" id="KW-0411">Iron-sulfur</keyword>
<name>A0A8A4TDL9_SULCO</name>
<sequence length="386" mass="41074">MKHIVAIHSAKGGVGKSTITLNLAVAAAQAGARVGLMDVDIYGPSQALMAGTDARPTYVAEGKKQVFPIEAHGIKFISMGNLTGQKVPLIWRGAMVHGVIHQFCNEVVWGELDYLFLDMPPGTGDAILTIGQSISLSGAVVVTTPQDLSVTDTRRGLQAFQQLGIPVLGILENMSYFVCDGCDDRVQLFGSQGGAQLAQDLGLPLLGQIPVEGDVCDAGDAGNPLLLRQPDAPAAKAIRAAAETVLQALAEQGPIAAFDFTWNSDLFAARQAQPPQEVGGQGLPVSAVWQVSSDELGIKWAKDGSISVLPVRKLRQSCPCAVCVDEYTGEKKLLDDQVPQDISLAKVHSVGRYALALHFSDGHDSGIFRFDRLRALAREREASLRT</sequence>
<gene>
    <name evidence="8" type="ORF">J3U87_18905</name>
</gene>
<dbReference type="InterPro" id="IPR044304">
    <property type="entry name" value="NUBPL-like"/>
</dbReference>
<dbReference type="EMBL" id="CP071793">
    <property type="protein sequence ID" value="QTD47667.1"/>
    <property type="molecule type" value="Genomic_DNA"/>
</dbReference>
<dbReference type="Gene3D" id="3.40.50.300">
    <property type="entry name" value="P-loop containing nucleotide triphosphate hydrolases"/>
    <property type="match status" value="1"/>
</dbReference>
<keyword evidence="3 6" id="KW-0067">ATP-binding</keyword>
<dbReference type="InterPro" id="IPR038492">
    <property type="entry name" value="GBBH-like_N_sf"/>
</dbReference>
<evidence type="ECO:0000259" key="7">
    <source>
        <dbReference type="Pfam" id="PF06155"/>
    </source>
</evidence>
<dbReference type="RefSeq" id="WP_237377334.1">
    <property type="nucleotide sequence ID" value="NZ_CP071793.1"/>
</dbReference>
<comment type="similarity">
    <text evidence="6">Belongs to the Mrp/NBP35 ATP-binding proteins family.</text>
</comment>
<dbReference type="AlphaFoldDB" id="A0A8A4TDL9"/>
<organism evidence="8 9">
    <name type="scientific">Sulfidibacter corallicola</name>
    <dbReference type="NCBI Taxonomy" id="2818388"/>
    <lineage>
        <taxon>Bacteria</taxon>
        <taxon>Pseudomonadati</taxon>
        <taxon>Acidobacteriota</taxon>
        <taxon>Holophagae</taxon>
        <taxon>Acanthopleuribacterales</taxon>
        <taxon>Acanthopleuribacteraceae</taxon>
        <taxon>Sulfidibacter</taxon>
    </lineage>
</organism>
<evidence type="ECO:0000313" key="8">
    <source>
        <dbReference type="EMBL" id="QTD47667.1"/>
    </source>
</evidence>
<dbReference type="InterPro" id="IPR019591">
    <property type="entry name" value="Mrp/NBP35_ATP-bd"/>
</dbReference>
<feature type="binding site" evidence="6">
    <location>
        <begin position="10"/>
        <end position="17"/>
    </location>
    <ligand>
        <name>ATP</name>
        <dbReference type="ChEBI" id="CHEBI:30616"/>
    </ligand>
</feature>
<dbReference type="Pfam" id="PF10609">
    <property type="entry name" value="ParA"/>
    <property type="match status" value="1"/>
</dbReference>
<dbReference type="HAMAP" id="MF_02040">
    <property type="entry name" value="Mrp_NBP35"/>
    <property type="match status" value="1"/>
</dbReference>
<dbReference type="FunFam" id="3.40.50.300:FF:001119">
    <property type="entry name" value="Iron-sulfur cluster carrier protein"/>
    <property type="match status" value="1"/>
</dbReference>
<dbReference type="GO" id="GO:0016226">
    <property type="term" value="P:iron-sulfur cluster assembly"/>
    <property type="evidence" value="ECO:0007669"/>
    <property type="project" value="InterPro"/>
</dbReference>
<dbReference type="GO" id="GO:0051539">
    <property type="term" value="F:4 iron, 4 sulfur cluster binding"/>
    <property type="evidence" value="ECO:0007669"/>
    <property type="project" value="TreeGrafter"/>
</dbReference>
<accession>A0A8A4TDL9</accession>
<dbReference type="InterPro" id="IPR027417">
    <property type="entry name" value="P-loop_NTPase"/>
</dbReference>
<evidence type="ECO:0000256" key="5">
    <source>
        <dbReference type="ARBA" id="ARBA00023014"/>
    </source>
</evidence>
<dbReference type="Pfam" id="PF06155">
    <property type="entry name" value="GBBH-like_N"/>
    <property type="match status" value="1"/>
</dbReference>
<comment type="subunit">
    <text evidence="6">Homodimer.</text>
</comment>
<dbReference type="Gene3D" id="3.30.2020.30">
    <property type="match status" value="1"/>
</dbReference>
<evidence type="ECO:0000256" key="3">
    <source>
        <dbReference type="ARBA" id="ARBA00022840"/>
    </source>
</evidence>
<dbReference type="Proteomes" id="UP000663929">
    <property type="component" value="Chromosome"/>
</dbReference>
<feature type="domain" description="Gamma-butyrobetaine hydroxylase-like N-terminal" evidence="7">
    <location>
        <begin position="292"/>
        <end position="374"/>
    </location>
</feature>
<dbReference type="InterPro" id="IPR010376">
    <property type="entry name" value="GBBH-like_N"/>
</dbReference>
<dbReference type="GO" id="GO:0016887">
    <property type="term" value="F:ATP hydrolysis activity"/>
    <property type="evidence" value="ECO:0007669"/>
    <property type="project" value="UniProtKB-UniRule"/>
</dbReference>
<dbReference type="SUPFAM" id="SSF52540">
    <property type="entry name" value="P-loop containing nucleoside triphosphate hydrolases"/>
    <property type="match status" value="1"/>
</dbReference>
<evidence type="ECO:0000256" key="1">
    <source>
        <dbReference type="ARBA" id="ARBA00022723"/>
    </source>
</evidence>
<dbReference type="PANTHER" id="PTHR42961">
    <property type="entry name" value="IRON-SULFUR PROTEIN NUBPL"/>
    <property type="match status" value="1"/>
</dbReference>
<dbReference type="CDD" id="cd02037">
    <property type="entry name" value="Mrp_NBP35"/>
    <property type="match status" value="1"/>
</dbReference>
<comment type="function">
    <text evidence="6">Binds and transfers iron-sulfur (Fe-S) clusters to target apoproteins. Can hydrolyze ATP.</text>
</comment>
<dbReference type="GO" id="GO:0046872">
    <property type="term" value="F:metal ion binding"/>
    <property type="evidence" value="ECO:0007669"/>
    <property type="project" value="UniProtKB-KW"/>
</dbReference>
<dbReference type="GO" id="GO:0005524">
    <property type="term" value="F:ATP binding"/>
    <property type="evidence" value="ECO:0007669"/>
    <property type="project" value="UniProtKB-UniRule"/>
</dbReference>
<evidence type="ECO:0000313" key="9">
    <source>
        <dbReference type="Proteomes" id="UP000663929"/>
    </source>
</evidence>
<keyword evidence="6" id="KW-0378">Hydrolase</keyword>